<dbReference type="RefSeq" id="WP_338751215.1">
    <property type="nucleotide sequence ID" value="NZ_CP147404.1"/>
</dbReference>
<keyword evidence="4" id="KW-1185">Reference proteome</keyword>
<feature type="domain" description="Methyltransferase" evidence="2">
    <location>
        <begin position="37"/>
        <end position="129"/>
    </location>
</feature>
<evidence type="ECO:0000256" key="1">
    <source>
        <dbReference type="ARBA" id="ARBA00022679"/>
    </source>
</evidence>
<reference evidence="3 4" key="1">
    <citation type="submission" date="2024-02" db="EMBL/GenBank/DDBJ databases">
        <title>Seven novel Bacillus-like species.</title>
        <authorList>
            <person name="Liu G."/>
        </authorList>
    </citation>
    <scope>NUCLEOTIDE SEQUENCE [LARGE SCALE GENOMIC DNA]</scope>
    <source>
        <strain evidence="3 4">FJAT-52991</strain>
    </source>
</reference>
<dbReference type="PANTHER" id="PTHR43861">
    <property type="entry name" value="TRANS-ACONITATE 2-METHYLTRANSFERASE-RELATED"/>
    <property type="match status" value="1"/>
</dbReference>
<dbReference type="GO" id="GO:0032259">
    <property type="term" value="P:methylation"/>
    <property type="evidence" value="ECO:0007669"/>
    <property type="project" value="UniProtKB-KW"/>
</dbReference>
<organism evidence="3 4">
    <name type="scientific">Bacillus kandeliae</name>
    <dbReference type="NCBI Taxonomy" id="3129297"/>
    <lineage>
        <taxon>Bacteria</taxon>
        <taxon>Bacillati</taxon>
        <taxon>Bacillota</taxon>
        <taxon>Bacilli</taxon>
        <taxon>Bacillales</taxon>
        <taxon>Bacillaceae</taxon>
        <taxon>Bacillus</taxon>
    </lineage>
</organism>
<dbReference type="Gene3D" id="3.40.50.150">
    <property type="entry name" value="Vaccinia Virus protein VP39"/>
    <property type="match status" value="1"/>
</dbReference>
<dbReference type="Proteomes" id="UP001387364">
    <property type="component" value="Chromosome"/>
</dbReference>
<dbReference type="InterPro" id="IPR029063">
    <property type="entry name" value="SAM-dependent_MTases_sf"/>
</dbReference>
<sequence length="199" mass="22533">MTKEHWNQRFGQAEFAYGKEPNAFIQEKGSLLSQGNVLAIAEGEGRNAVYLASLGHTVTTWDYSVAGLEKTNKLAAEKGVHVAAKCVDLNEAPWEKETWDHITCVFGHFDNDLRVGTLQQIEQAVKTGGSFLCEVYSTEQLHYKTGGPRDLNMLYRPEEFLTTFSNWHIKHFFIGEVERQEGNLHQGLSHVIQFYGVKK</sequence>
<keyword evidence="1 3" id="KW-0808">Transferase</keyword>
<dbReference type="Pfam" id="PF13649">
    <property type="entry name" value="Methyltransf_25"/>
    <property type="match status" value="1"/>
</dbReference>
<protein>
    <submittedName>
        <fullName evidence="3">Class I SAM-dependent methyltransferase</fullName>
        <ecNumber evidence="3">2.1.-.-</ecNumber>
    </submittedName>
</protein>
<evidence type="ECO:0000313" key="3">
    <source>
        <dbReference type="EMBL" id="WXB92577.1"/>
    </source>
</evidence>
<accession>A0ABZ2N4F8</accession>
<dbReference type="SUPFAM" id="SSF53335">
    <property type="entry name" value="S-adenosyl-L-methionine-dependent methyltransferases"/>
    <property type="match status" value="1"/>
</dbReference>
<dbReference type="GO" id="GO:0008168">
    <property type="term" value="F:methyltransferase activity"/>
    <property type="evidence" value="ECO:0007669"/>
    <property type="project" value="UniProtKB-KW"/>
</dbReference>
<dbReference type="EMBL" id="CP147404">
    <property type="protein sequence ID" value="WXB92577.1"/>
    <property type="molecule type" value="Genomic_DNA"/>
</dbReference>
<dbReference type="PANTHER" id="PTHR43861:SF3">
    <property type="entry name" value="PUTATIVE (AFU_ORTHOLOGUE AFUA_2G14390)-RELATED"/>
    <property type="match status" value="1"/>
</dbReference>
<proteinExistence type="predicted"/>
<evidence type="ECO:0000259" key="2">
    <source>
        <dbReference type="Pfam" id="PF13649"/>
    </source>
</evidence>
<gene>
    <name evidence="3" type="ORF">WDJ61_15300</name>
</gene>
<evidence type="ECO:0000313" key="4">
    <source>
        <dbReference type="Proteomes" id="UP001387364"/>
    </source>
</evidence>
<dbReference type="EC" id="2.1.-.-" evidence="3"/>
<name>A0ABZ2N4F8_9BACI</name>
<dbReference type="InterPro" id="IPR041698">
    <property type="entry name" value="Methyltransf_25"/>
</dbReference>
<keyword evidence="3" id="KW-0489">Methyltransferase</keyword>